<keyword evidence="9" id="KW-1185">Reference proteome</keyword>
<name>A0A5Q0GV11_SACSY</name>
<proteinExistence type="inferred from homology"/>
<evidence type="ECO:0000256" key="1">
    <source>
        <dbReference type="ARBA" id="ARBA00022603"/>
    </source>
</evidence>
<dbReference type="GO" id="GO:0003886">
    <property type="term" value="F:DNA (cytosine-5-)-methyltransferase activity"/>
    <property type="evidence" value="ECO:0007669"/>
    <property type="project" value="UniProtKB-EC"/>
</dbReference>
<dbReference type="EMBL" id="CP034550">
    <property type="protein sequence ID" value="QFZ17723.1"/>
    <property type="molecule type" value="Genomic_DNA"/>
</dbReference>
<accession>A0A5Q0GV11</accession>
<dbReference type="AlphaFoldDB" id="A0A5Q0GV11"/>
<dbReference type="InterPro" id="IPR018117">
    <property type="entry name" value="C5_DNA_meth_AS"/>
</dbReference>
<dbReference type="SUPFAM" id="SSF53335">
    <property type="entry name" value="S-adenosyl-L-methionine-dependent methyltransferases"/>
    <property type="match status" value="1"/>
</dbReference>
<dbReference type="REBASE" id="345423">
    <property type="entry name" value="M.Ssy16468ORF9705P"/>
</dbReference>
<evidence type="ECO:0000256" key="7">
    <source>
        <dbReference type="RuleBase" id="RU000417"/>
    </source>
</evidence>
<reference evidence="9" key="1">
    <citation type="journal article" date="2021" name="Curr. Microbiol.">
        <title>Complete genome of nocamycin-producing strain Saccharothrix syringae NRRL B-16468 reveals the biosynthetic potential for secondary metabolites.</title>
        <authorList>
            <person name="Mo X."/>
            <person name="Yang S."/>
        </authorList>
    </citation>
    <scope>NUCLEOTIDE SEQUENCE [LARGE SCALE GENOMIC DNA]</scope>
    <source>
        <strain evidence="9">ATCC 51364 / DSM 43886 / JCM 6844 / KCTC 9398 / NBRC 14523 / NRRL B-16468 / INA 2240</strain>
    </source>
</reference>
<dbReference type="GO" id="GO:0003677">
    <property type="term" value="F:DNA binding"/>
    <property type="evidence" value="ECO:0007669"/>
    <property type="project" value="TreeGrafter"/>
</dbReference>
<dbReference type="KEGG" id="ssyi:EKG83_09705"/>
<protein>
    <recommendedName>
        <fullName evidence="7">Cytosine-specific methyltransferase</fullName>
        <ecNumber evidence="7">2.1.1.37</ecNumber>
    </recommendedName>
</protein>
<evidence type="ECO:0000256" key="2">
    <source>
        <dbReference type="ARBA" id="ARBA00022679"/>
    </source>
</evidence>
<comment type="catalytic activity">
    <reaction evidence="7">
        <text>a 2'-deoxycytidine in DNA + S-adenosyl-L-methionine = a 5-methyl-2'-deoxycytidine in DNA + S-adenosyl-L-homocysteine + H(+)</text>
        <dbReference type="Rhea" id="RHEA:13681"/>
        <dbReference type="Rhea" id="RHEA-COMP:11369"/>
        <dbReference type="Rhea" id="RHEA-COMP:11370"/>
        <dbReference type="ChEBI" id="CHEBI:15378"/>
        <dbReference type="ChEBI" id="CHEBI:57856"/>
        <dbReference type="ChEBI" id="CHEBI:59789"/>
        <dbReference type="ChEBI" id="CHEBI:85452"/>
        <dbReference type="ChEBI" id="CHEBI:85454"/>
        <dbReference type="EC" id="2.1.1.37"/>
    </reaction>
</comment>
<dbReference type="InterPro" id="IPR001525">
    <property type="entry name" value="C5_MeTfrase"/>
</dbReference>
<dbReference type="GO" id="GO:0044027">
    <property type="term" value="P:negative regulation of gene expression via chromosomal CpG island methylation"/>
    <property type="evidence" value="ECO:0007669"/>
    <property type="project" value="TreeGrafter"/>
</dbReference>
<dbReference type="OrthoDB" id="9813719at2"/>
<dbReference type="GO" id="GO:0032259">
    <property type="term" value="P:methylation"/>
    <property type="evidence" value="ECO:0007669"/>
    <property type="project" value="UniProtKB-KW"/>
</dbReference>
<dbReference type="Proteomes" id="UP000325787">
    <property type="component" value="Chromosome"/>
</dbReference>
<dbReference type="InterPro" id="IPR011257">
    <property type="entry name" value="DNA_glycosylase"/>
</dbReference>
<dbReference type="PROSITE" id="PS51679">
    <property type="entry name" value="SAM_MT_C5"/>
    <property type="match status" value="1"/>
</dbReference>
<evidence type="ECO:0000256" key="3">
    <source>
        <dbReference type="ARBA" id="ARBA00022691"/>
    </source>
</evidence>
<dbReference type="SUPFAM" id="SSF48150">
    <property type="entry name" value="DNA-glycosylase"/>
    <property type="match status" value="1"/>
</dbReference>
<dbReference type="Pfam" id="PF00145">
    <property type="entry name" value="DNA_methylase"/>
    <property type="match status" value="1"/>
</dbReference>
<dbReference type="GO" id="GO:0006281">
    <property type="term" value="P:DNA repair"/>
    <property type="evidence" value="ECO:0007669"/>
    <property type="project" value="InterPro"/>
</dbReference>
<keyword evidence="4" id="KW-0680">Restriction system</keyword>
<evidence type="ECO:0000313" key="9">
    <source>
        <dbReference type="Proteomes" id="UP000325787"/>
    </source>
</evidence>
<evidence type="ECO:0000256" key="4">
    <source>
        <dbReference type="ARBA" id="ARBA00022747"/>
    </source>
</evidence>
<dbReference type="EC" id="2.1.1.37" evidence="7"/>
<keyword evidence="3 5" id="KW-0949">S-adenosyl-L-methionine</keyword>
<evidence type="ECO:0000256" key="5">
    <source>
        <dbReference type="PROSITE-ProRule" id="PRU01016"/>
    </source>
</evidence>
<dbReference type="InterPro" id="IPR050390">
    <property type="entry name" value="C5-Methyltransferase"/>
</dbReference>
<gene>
    <name evidence="8" type="ORF">EKG83_09705</name>
</gene>
<evidence type="ECO:0000256" key="6">
    <source>
        <dbReference type="RuleBase" id="RU000416"/>
    </source>
</evidence>
<dbReference type="InterPro" id="IPR029063">
    <property type="entry name" value="SAM-dependent_MTases_sf"/>
</dbReference>
<dbReference type="NCBIfam" id="TIGR00675">
    <property type="entry name" value="dcm"/>
    <property type="match status" value="1"/>
</dbReference>
<sequence length="648" mass="72000">MEEVEQNQIVGGGGPARVPVRWTGGDVAVYAVKLERSDLLQLPVHPDACTEETFEQWCAERVANGARLAVDLFSGGGGLSLGLTDAGWTVAASVDHNKFALQTHRANFPGLALDVDLGDPKKRAALIRRLKRVDIDLIAGGPPCQPFSRAGRSKIRSLVDAGVRDEFDERKELWRAYVDVVLKVKPRAVLMENVPDMALGDDFHVVRRIVDMLEDVGYRTNLRLVDAWQYGVPQHRKRLILLARLDSDTFTWPSPGKAVTVRDAIADLPDLGLTTGGRELSYSPTGEVSDFAKVMRRGTNEETVWDHMTRPVRDDDREIFASMTSKTLYAHIDPSLRRYTAETFDDKYKRLDWDELSRSITAHIAKDGYWYIHPSENRTLTVREAARIQTFPDDFRFAGSRSHAFQQIGNAVPPMLGKAAAIALSPVPVIDKARQNRWRVLANHLAAWAEERRDGNYWCVLPGEQLTPPVAAVVAMLDPSPVELAAYTPGLREVASKRRVTKQAVDLIEQAAVRRVAAAAVTRLRQLQNDRRLWLHPQDMPEVLALPPGKTVLLKLLAGDDVLLTSQPVIRVSSRVLNTSSERANSLTDGRVDLSRLVGGDAKAPLRMAALRLVGQLHCHKQAPMCEGCPLARQCATARDSEFSDRLF</sequence>
<dbReference type="PROSITE" id="PS00094">
    <property type="entry name" value="C5_MTASE_1"/>
    <property type="match status" value="1"/>
</dbReference>
<keyword evidence="2 5" id="KW-0808">Transferase</keyword>
<keyword evidence="1 5" id="KW-0489">Methyltransferase</keyword>
<dbReference type="PRINTS" id="PR00105">
    <property type="entry name" value="C5METTRFRASE"/>
</dbReference>
<dbReference type="PANTHER" id="PTHR10629:SF52">
    <property type="entry name" value="DNA (CYTOSINE-5)-METHYLTRANSFERASE 1"/>
    <property type="match status" value="1"/>
</dbReference>
<dbReference type="Gene3D" id="3.40.50.150">
    <property type="entry name" value="Vaccinia Virus protein VP39"/>
    <property type="match status" value="1"/>
</dbReference>
<evidence type="ECO:0000313" key="8">
    <source>
        <dbReference type="EMBL" id="QFZ17723.1"/>
    </source>
</evidence>
<dbReference type="Gene3D" id="3.90.120.10">
    <property type="entry name" value="DNA Methylase, subunit A, domain 2"/>
    <property type="match status" value="1"/>
</dbReference>
<dbReference type="PANTHER" id="PTHR10629">
    <property type="entry name" value="CYTOSINE-SPECIFIC METHYLTRANSFERASE"/>
    <property type="match status" value="1"/>
</dbReference>
<dbReference type="GO" id="GO:0009307">
    <property type="term" value="P:DNA restriction-modification system"/>
    <property type="evidence" value="ECO:0007669"/>
    <property type="project" value="UniProtKB-KW"/>
</dbReference>
<feature type="active site" evidence="5">
    <location>
        <position position="144"/>
    </location>
</feature>
<organism evidence="8 9">
    <name type="scientific">Saccharothrix syringae</name>
    <name type="common">Nocardiopsis syringae</name>
    <dbReference type="NCBI Taxonomy" id="103733"/>
    <lineage>
        <taxon>Bacteria</taxon>
        <taxon>Bacillati</taxon>
        <taxon>Actinomycetota</taxon>
        <taxon>Actinomycetes</taxon>
        <taxon>Pseudonocardiales</taxon>
        <taxon>Pseudonocardiaceae</taxon>
        <taxon>Saccharothrix</taxon>
    </lineage>
</organism>
<comment type="similarity">
    <text evidence="5 6">Belongs to the class I-like SAM-binding methyltransferase superfamily. C5-methyltransferase family.</text>
</comment>
<dbReference type="Gene3D" id="1.10.1670.10">
    <property type="entry name" value="Helix-hairpin-Helix base-excision DNA repair enzymes (C-terminal)"/>
    <property type="match status" value="1"/>
</dbReference>
<dbReference type="InterPro" id="IPR023170">
    <property type="entry name" value="HhH_base_excis_C"/>
</dbReference>